<accession>A0A813ZHF5</accession>
<dbReference type="PANTHER" id="PTHR43303">
    <property type="entry name" value="NADPH DEHYDROGENASE C23G7.10C-RELATED"/>
    <property type="match status" value="1"/>
</dbReference>
<keyword evidence="4" id="KW-0521">NADP</keyword>
<evidence type="ECO:0000256" key="3">
    <source>
        <dbReference type="ARBA" id="ARBA00022643"/>
    </source>
</evidence>
<evidence type="ECO:0000313" key="8">
    <source>
        <dbReference type="Proteomes" id="UP000663864"/>
    </source>
</evidence>
<dbReference type="GO" id="GO:0050661">
    <property type="term" value="F:NADP binding"/>
    <property type="evidence" value="ECO:0007669"/>
    <property type="project" value="InterPro"/>
</dbReference>
<gene>
    <name evidence="7" type="ORF">ZHD862_LOCUS7258</name>
</gene>
<dbReference type="SUPFAM" id="SSF51395">
    <property type="entry name" value="FMN-linked oxidoreductases"/>
    <property type="match status" value="1"/>
</dbReference>
<comment type="cofactor">
    <cofactor evidence="1">
        <name>FMN</name>
        <dbReference type="ChEBI" id="CHEBI:58210"/>
    </cofactor>
</comment>
<keyword evidence="5" id="KW-0560">Oxidoreductase</keyword>
<evidence type="ECO:0000256" key="4">
    <source>
        <dbReference type="ARBA" id="ARBA00022857"/>
    </source>
</evidence>
<reference evidence="7" key="1">
    <citation type="submission" date="2021-02" db="EMBL/GenBank/DDBJ databases">
        <authorList>
            <person name="Nowell W R."/>
        </authorList>
    </citation>
    <scope>NUCLEOTIDE SEQUENCE</scope>
</reference>
<dbReference type="GO" id="GO:0003959">
    <property type="term" value="F:NADPH dehydrogenase activity"/>
    <property type="evidence" value="ECO:0007669"/>
    <property type="project" value="InterPro"/>
</dbReference>
<dbReference type="EMBL" id="CAJNOT010000218">
    <property type="protein sequence ID" value="CAF0898369.1"/>
    <property type="molecule type" value="Genomic_DNA"/>
</dbReference>
<proteinExistence type="predicted"/>
<evidence type="ECO:0000256" key="5">
    <source>
        <dbReference type="ARBA" id="ARBA00023002"/>
    </source>
</evidence>
<dbReference type="InterPro" id="IPR044152">
    <property type="entry name" value="YqjM-like"/>
</dbReference>
<feature type="domain" description="NADH:flavin oxidoreductase/NADH oxidase N-terminal" evidence="6">
    <location>
        <begin position="46"/>
        <end position="103"/>
    </location>
</feature>
<keyword evidence="3" id="KW-0288">FMN</keyword>
<dbReference type="AlphaFoldDB" id="A0A813ZHF5"/>
<evidence type="ECO:0000256" key="1">
    <source>
        <dbReference type="ARBA" id="ARBA00001917"/>
    </source>
</evidence>
<dbReference type="GO" id="GO:0010181">
    <property type="term" value="F:FMN binding"/>
    <property type="evidence" value="ECO:0007669"/>
    <property type="project" value="InterPro"/>
</dbReference>
<name>A0A813ZHF5_9BILA</name>
<keyword evidence="2" id="KW-0285">Flavoprotein</keyword>
<evidence type="ECO:0000259" key="6">
    <source>
        <dbReference type="Pfam" id="PF00724"/>
    </source>
</evidence>
<comment type="caution">
    <text evidence="7">The sequence shown here is derived from an EMBL/GenBank/DDBJ whole genome shotgun (WGS) entry which is preliminary data.</text>
</comment>
<dbReference type="Pfam" id="PF00724">
    <property type="entry name" value="Oxidored_FMN"/>
    <property type="match status" value="1"/>
</dbReference>
<dbReference type="InterPro" id="IPR001155">
    <property type="entry name" value="OxRdtase_FMN_N"/>
</dbReference>
<sequence length="118" mass="13109">MDDTLRLIPQLIELGVDIVDTSSGGNSSSQQLPLPLKPGYQVSFSEAIKKSKYGIKIMTAPVGLIVEAKQANEIVEQKYGDLVLMAREYLRDPHFPLKAAKELGVKELAWPPQYQRAK</sequence>
<dbReference type="Proteomes" id="UP000663864">
    <property type="component" value="Unassembled WGS sequence"/>
</dbReference>
<evidence type="ECO:0000256" key="2">
    <source>
        <dbReference type="ARBA" id="ARBA00022630"/>
    </source>
</evidence>
<dbReference type="PANTHER" id="PTHR43303:SF4">
    <property type="entry name" value="NADPH DEHYDROGENASE C23G7.10C-RELATED"/>
    <property type="match status" value="1"/>
</dbReference>
<protein>
    <recommendedName>
        <fullName evidence="6">NADH:flavin oxidoreductase/NADH oxidase N-terminal domain-containing protein</fullName>
    </recommendedName>
</protein>
<organism evidence="7 8">
    <name type="scientific">Rotaria sordida</name>
    <dbReference type="NCBI Taxonomy" id="392033"/>
    <lineage>
        <taxon>Eukaryota</taxon>
        <taxon>Metazoa</taxon>
        <taxon>Spiralia</taxon>
        <taxon>Gnathifera</taxon>
        <taxon>Rotifera</taxon>
        <taxon>Eurotatoria</taxon>
        <taxon>Bdelloidea</taxon>
        <taxon>Philodinida</taxon>
        <taxon>Philodinidae</taxon>
        <taxon>Rotaria</taxon>
    </lineage>
</organism>
<dbReference type="Gene3D" id="3.20.20.70">
    <property type="entry name" value="Aldolase class I"/>
    <property type="match status" value="1"/>
</dbReference>
<dbReference type="InterPro" id="IPR013785">
    <property type="entry name" value="Aldolase_TIM"/>
</dbReference>
<evidence type="ECO:0000313" key="7">
    <source>
        <dbReference type="EMBL" id="CAF0898369.1"/>
    </source>
</evidence>